<dbReference type="InterPro" id="IPR041492">
    <property type="entry name" value="HAD_2"/>
</dbReference>
<dbReference type="InterPro" id="IPR023198">
    <property type="entry name" value="PGP-like_dom2"/>
</dbReference>
<dbReference type="SFLD" id="SFLDS00003">
    <property type="entry name" value="Haloacid_Dehalogenase"/>
    <property type="match status" value="1"/>
</dbReference>
<dbReference type="InterPro" id="IPR050155">
    <property type="entry name" value="HAD-like_hydrolase_sf"/>
</dbReference>
<dbReference type="GO" id="GO:0004713">
    <property type="term" value="F:protein tyrosine kinase activity"/>
    <property type="evidence" value="ECO:0007669"/>
    <property type="project" value="TreeGrafter"/>
</dbReference>
<dbReference type="SFLD" id="SFLDG01129">
    <property type="entry name" value="C1.5:_HAD__Beta-PGM__Phosphata"/>
    <property type="match status" value="1"/>
</dbReference>
<accession>A0A7V8SJ95</accession>
<dbReference type="AlphaFoldDB" id="A0A7V8SJ95"/>
<dbReference type="InterPro" id="IPR036412">
    <property type="entry name" value="HAD-like_sf"/>
</dbReference>
<keyword evidence="1" id="KW-0378">Hydrolase</keyword>
<dbReference type="PANTHER" id="PTHR43434">
    <property type="entry name" value="PHOSPHOGLYCOLATE PHOSPHATASE"/>
    <property type="match status" value="1"/>
</dbReference>
<dbReference type="GO" id="GO:0016787">
    <property type="term" value="F:hydrolase activity"/>
    <property type="evidence" value="ECO:0007669"/>
    <property type="project" value="UniProtKB-KW"/>
</dbReference>
<dbReference type="Gene3D" id="3.40.50.1000">
    <property type="entry name" value="HAD superfamily/HAD-like"/>
    <property type="match status" value="1"/>
</dbReference>
<dbReference type="Proteomes" id="UP000530186">
    <property type="component" value="Unassembled WGS sequence"/>
</dbReference>
<dbReference type="EMBL" id="JACBNY010000003">
    <property type="protein sequence ID" value="MBA0016081.1"/>
    <property type="molecule type" value="Genomic_DNA"/>
</dbReference>
<name>A0A7V8SJ95_9LACT</name>
<dbReference type="RefSeq" id="WP_003140714.1">
    <property type="nucleotide sequence ID" value="NZ_CBCRWQ010000003.1"/>
</dbReference>
<gene>
    <name evidence="1" type="ORF">HZR21_02790</name>
</gene>
<dbReference type="InterPro" id="IPR023214">
    <property type="entry name" value="HAD_sf"/>
</dbReference>
<dbReference type="GeneID" id="303194434"/>
<dbReference type="GO" id="GO:0005829">
    <property type="term" value="C:cytosol"/>
    <property type="evidence" value="ECO:0007669"/>
    <property type="project" value="TreeGrafter"/>
</dbReference>
<reference evidence="1 2" key="1">
    <citation type="submission" date="2020-07" db="EMBL/GenBank/DDBJ databases">
        <authorList>
            <person name="Hilgarth M."/>
            <person name="Werum V."/>
            <person name="Vogel R.F."/>
        </authorList>
    </citation>
    <scope>NUCLEOTIDE SEQUENCE [LARGE SCALE GENOMIC DNA]</scope>
    <source>
        <strain evidence="1 2">DSM 28961</strain>
    </source>
</reference>
<proteinExistence type="predicted"/>
<evidence type="ECO:0000313" key="2">
    <source>
        <dbReference type="Proteomes" id="UP000530186"/>
    </source>
</evidence>
<sequence length="213" mass="24072">MTLKNLFFDLDGTILESSRGILNSFRYTFDEMKYPQLSDSELNSFIGPPLETTFARLSNGDDAWAEKAIVTYRKYYAAKGMHEAEPYDGILEMLDNLQRLDYKLYIATSKKEDVAKNMLAELDMSQHFQGIFGNTPQSHSKTLVLRKSLMNTQSTPETSAMIGDRDYDIIGGLENKVAKTIGVLWGFGDEIELEKAGSDIIIAHPQQLLENIR</sequence>
<dbReference type="Pfam" id="PF13419">
    <property type="entry name" value="HAD_2"/>
    <property type="match status" value="1"/>
</dbReference>
<protein>
    <submittedName>
        <fullName evidence="1">HAD hydrolase-like protein</fullName>
    </submittedName>
</protein>
<keyword evidence="2" id="KW-1185">Reference proteome</keyword>
<comment type="caution">
    <text evidence="1">The sequence shown here is derived from an EMBL/GenBank/DDBJ whole genome shotgun (WGS) entry which is preliminary data.</text>
</comment>
<evidence type="ECO:0000313" key="1">
    <source>
        <dbReference type="EMBL" id="MBA0016081.1"/>
    </source>
</evidence>
<organism evidence="1 2">
    <name type="scientific">Pseudolactococcus laudensis</name>
    <dbReference type="NCBI Taxonomy" id="1494461"/>
    <lineage>
        <taxon>Bacteria</taxon>
        <taxon>Bacillati</taxon>
        <taxon>Bacillota</taxon>
        <taxon>Bacilli</taxon>
        <taxon>Lactobacillales</taxon>
        <taxon>Streptococcaceae</taxon>
        <taxon>Pseudolactococcus</taxon>
    </lineage>
</organism>
<dbReference type="Gene3D" id="1.10.150.240">
    <property type="entry name" value="Putative phosphatase, domain 2"/>
    <property type="match status" value="1"/>
</dbReference>
<dbReference type="SUPFAM" id="SSF56784">
    <property type="entry name" value="HAD-like"/>
    <property type="match status" value="1"/>
</dbReference>
<dbReference type="PANTHER" id="PTHR43434:SF20">
    <property type="entry name" value="5'-NUCLEOTIDASE"/>
    <property type="match status" value="1"/>
</dbReference>